<dbReference type="InterPro" id="IPR051666">
    <property type="entry name" value="SP_Capacitation_Regulator"/>
</dbReference>
<dbReference type="PANTHER" id="PTHR22918">
    <property type="entry name" value="SEMINAL PLASMA PROTEIN"/>
    <property type="match status" value="1"/>
</dbReference>
<dbReference type="InterPro" id="IPR013806">
    <property type="entry name" value="Kringle-like"/>
</dbReference>
<organism evidence="8 9">
    <name type="scientific">Nematostella vectensis</name>
    <name type="common">Starlet sea anemone</name>
    <dbReference type="NCBI Taxonomy" id="45351"/>
    <lineage>
        <taxon>Eukaryota</taxon>
        <taxon>Metazoa</taxon>
        <taxon>Cnidaria</taxon>
        <taxon>Anthozoa</taxon>
        <taxon>Hexacorallia</taxon>
        <taxon>Actiniaria</taxon>
        <taxon>Edwardsiidae</taxon>
        <taxon>Nematostella</taxon>
    </lineage>
</organism>
<evidence type="ECO:0000256" key="3">
    <source>
        <dbReference type="ARBA" id="ARBA00022525"/>
    </source>
</evidence>
<reference evidence="8 9" key="1">
    <citation type="journal article" date="2007" name="Science">
        <title>Sea anemone genome reveals ancestral eumetazoan gene repertoire and genomic organization.</title>
        <authorList>
            <person name="Putnam N.H."/>
            <person name="Srivastava M."/>
            <person name="Hellsten U."/>
            <person name="Dirks B."/>
            <person name="Chapman J."/>
            <person name="Salamov A."/>
            <person name="Terry A."/>
            <person name="Shapiro H."/>
            <person name="Lindquist E."/>
            <person name="Kapitonov V.V."/>
            <person name="Jurka J."/>
            <person name="Genikhovich G."/>
            <person name="Grigoriev I.V."/>
            <person name="Lucas S.M."/>
            <person name="Steele R.E."/>
            <person name="Finnerty J.R."/>
            <person name="Technau U."/>
            <person name="Martindale M.Q."/>
            <person name="Rokhsar D.S."/>
        </authorList>
    </citation>
    <scope>NUCLEOTIDE SEQUENCE [LARGE SCALE GENOMIC DNA]</scope>
    <source>
        <strain evidence="9">CH2 X CH6</strain>
    </source>
</reference>
<gene>
    <name evidence="8" type="ORF">NEMVEDRAFT_v1g142575</name>
</gene>
<dbReference type="PROSITE" id="PS51092">
    <property type="entry name" value="FN2_2"/>
    <property type="match status" value="1"/>
</dbReference>
<keyword evidence="3" id="KW-0964">Secreted</keyword>
<dbReference type="SMART" id="SM00059">
    <property type="entry name" value="FN2"/>
    <property type="match status" value="1"/>
</dbReference>
<evidence type="ECO:0000256" key="1">
    <source>
        <dbReference type="ARBA" id="ARBA00004613"/>
    </source>
</evidence>
<evidence type="ECO:0000256" key="4">
    <source>
        <dbReference type="ARBA" id="ARBA00022737"/>
    </source>
</evidence>
<evidence type="ECO:0000313" key="9">
    <source>
        <dbReference type="Proteomes" id="UP000001593"/>
    </source>
</evidence>
<dbReference type="PRINTS" id="PR00013">
    <property type="entry name" value="FNTYPEII"/>
</dbReference>
<comment type="similarity">
    <text evidence="2">Belongs to the seminal plasma protein family.</text>
</comment>
<keyword evidence="9" id="KW-1185">Reference proteome</keyword>
<dbReference type="Proteomes" id="UP000001593">
    <property type="component" value="Unassembled WGS sequence"/>
</dbReference>
<dbReference type="CDD" id="cd00062">
    <property type="entry name" value="FN2"/>
    <property type="match status" value="1"/>
</dbReference>
<dbReference type="PANTHER" id="PTHR22918:SF1">
    <property type="entry name" value="FIBRONECTIN TYPE-II DOMAIN-CONTAINING PROTEIN"/>
    <property type="match status" value="1"/>
</dbReference>
<evidence type="ECO:0000256" key="6">
    <source>
        <dbReference type="PROSITE-ProRule" id="PRU00479"/>
    </source>
</evidence>
<dbReference type="GO" id="GO:0005576">
    <property type="term" value="C:extracellular region"/>
    <property type="evidence" value="ECO:0007669"/>
    <property type="project" value="UniProtKB-SubCell"/>
</dbReference>
<dbReference type="Gene3D" id="2.10.10.10">
    <property type="entry name" value="Fibronectin, type II, collagen-binding"/>
    <property type="match status" value="1"/>
</dbReference>
<proteinExistence type="inferred from homology"/>
<comment type="caution">
    <text evidence="6">Lacks conserved residue(s) required for the propagation of feature annotation.</text>
</comment>
<keyword evidence="4" id="KW-0677">Repeat</keyword>
<dbReference type="FunFam" id="2.10.10.10:FF:000009">
    <property type="entry name" value="Epididymal sperm-binding protein 1"/>
    <property type="match status" value="1"/>
</dbReference>
<sequence>MIRVLVCPPGHLEVHAGNSPPGSCCKFPFVYKGITMHRCTREEKNFRWCATTQDYDKDKKWGFCP</sequence>
<evidence type="ECO:0000313" key="8">
    <source>
        <dbReference type="EMBL" id="EDO29980.1"/>
    </source>
</evidence>
<dbReference type="SUPFAM" id="SSF57440">
    <property type="entry name" value="Kringle-like"/>
    <property type="match status" value="1"/>
</dbReference>
<dbReference type="PhylomeDB" id="A7T236"/>
<feature type="domain" description="Fibronectin type-II" evidence="7">
    <location>
        <begin position="20"/>
        <end position="65"/>
    </location>
</feature>
<dbReference type="InterPro" id="IPR036943">
    <property type="entry name" value="FN_type2_sf"/>
</dbReference>
<feature type="non-terminal residue" evidence="8">
    <location>
        <position position="65"/>
    </location>
</feature>
<dbReference type="eggNOG" id="KOG1565">
    <property type="taxonomic scope" value="Eukaryota"/>
</dbReference>
<dbReference type="InParanoid" id="A7T236"/>
<accession>A7T236</accession>
<dbReference type="STRING" id="45351.A7T236"/>
<dbReference type="HOGENOM" id="CLU_3002478_0_0_1"/>
<dbReference type="InterPro" id="IPR000562">
    <property type="entry name" value="FN_type2_dom"/>
</dbReference>
<evidence type="ECO:0000256" key="2">
    <source>
        <dbReference type="ARBA" id="ARBA00010011"/>
    </source>
</evidence>
<dbReference type="Pfam" id="PF00040">
    <property type="entry name" value="fn2"/>
    <property type="match status" value="1"/>
</dbReference>
<dbReference type="AlphaFoldDB" id="A7T236"/>
<comment type="subcellular location">
    <subcellularLocation>
        <location evidence="1">Secreted</location>
    </subcellularLocation>
</comment>
<protein>
    <recommendedName>
        <fullName evidence="7">Fibronectin type-II domain-containing protein</fullName>
    </recommendedName>
</protein>
<evidence type="ECO:0000259" key="7">
    <source>
        <dbReference type="PROSITE" id="PS51092"/>
    </source>
</evidence>
<name>A7T236_NEMVE</name>
<dbReference type="PROSITE" id="PS00023">
    <property type="entry name" value="FN2_1"/>
    <property type="match status" value="1"/>
</dbReference>
<dbReference type="EMBL" id="DS470192">
    <property type="protein sequence ID" value="EDO29980.1"/>
    <property type="molecule type" value="Genomic_DNA"/>
</dbReference>
<keyword evidence="5" id="KW-1015">Disulfide bond</keyword>
<evidence type="ECO:0000256" key="5">
    <source>
        <dbReference type="ARBA" id="ARBA00023157"/>
    </source>
</evidence>